<organism evidence="2 3">
    <name type="scientific">Rhodococcus ruber</name>
    <dbReference type="NCBI Taxonomy" id="1830"/>
    <lineage>
        <taxon>Bacteria</taxon>
        <taxon>Bacillati</taxon>
        <taxon>Actinomycetota</taxon>
        <taxon>Actinomycetes</taxon>
        <taxon>Mycobacteriales</taxon>
        <taxon>Nocardiaceae</taxon>
        <taxon>Rhodococcus</taxon>
    </lineage>
</organism>
<gene>
    <name evidence="2" type="ORF">RHRU231_860046</name>
</gene>
<reference evidence="2 3" key="1">
    <citation type="journal article" date="2014" name="Genome Announc.">
        <title>Draft Genome Sequence of Propane- and Butane-Oxidizing Actinobacterium Rhodococcus ruber IEGM 231.</title>
        <authorList>
            <person name="Ivshina I.B."/>
            <person name="Kuyukina M.S."/>
            <person name="Krivoruchko A.V."/>
            <person name="Barbe V."/>
            <person name="Fischer C."/>
        </authorList>
    </citation>
    <scope>NUCLEOTIDE SEQUENCE [LARGE SCALE GENOMIC DNA]</scope>
</reference>
<accession>A0A098BTW1</accession>
<feature type="region of interest" description="Disordered" evidence="1">
    <location>
        <begin position="1"/>
        <end position="36"/>
    </location>
</feature>
<feature type="compositionally biased region" description="Basic and acidic residues" evidence="1">
    <location>
        <begin position="294"/>
        <end position="319"/>
    </location>
</feature>
<proteinExistence type="predicted"/>
<sequence length="532" mass="56126">MHRCPAGRSSVTSGGHGAQRPLDELAGGRPGQRSDEVDAARALVPGDAVATVGDQLGGERLVAGNAHRRLDDRPDRFAHLGVGHADHRDVEHLGVQGECVLDLLRVDVDPAGDDGEHGPVGEEEVAVLVEISDVPGRRPGGVERVARLGRLLRIVVVLEAVPGTFEVDRPDLPGRQLRSVLGADVGTAGVAVTGAAHGAGFAEPLLRRDEGAADGFGGRVVLVDPLAPPVDHGALDLDRARRGRVDGHPHRGQIVAAAGPFGQLQQPDEMRGHPLTVGDAVALEVGEAGLGVEPARDDRGAPEGLRRGPEPQRRSMVDRRRGVVHATVVEAETLQQPDRVGGRLLTDLHSAERGLDSLRPAGRARRVEHVRAAGLVGRRGGAHRGDLGFVSEVSGYVAAECQAVPHLRCVVGNGDGQVGERRGDHEGGGVAVVDDVGDLGGGEMRVDERHVHSGTYCRPVQFECGGVVDRQHREVVPEAEAVGAEPVCELHRTVLELTVAHHTAGGGLDRRRLVRRDRRVASGIHPSSFHLP</sequence>
<evidence type="ECO:0000313" key="3">
    <source>
        <dbReference type="Proteomes" id="UP000042997"/>
    </source>
</evidence>
<evidence type="ECO:0000256" key="1">
    <source>
        <dbReference type="SAM" id="MobiDB-lite"/>
    </source>
</evidence>
<evidence type="ECO:0000313" key="2">
    <source>
        <dbReference type="EMBL" id="CDZ91665.1"/>
    </source>
</evidence>
<dbReference type="EMBL" id="CCSD01000101">
    <property type="protein sequence ID" value="CDZ91665.1"/>
    <property type="molecule type" value="Genomic_DNA"/>
</dbReference>
<dbReference type="AlphaFoldDB" id="A0A098BTW1"/>
<feature type="region of interest" description="Disordered" evidence="1">
    <location>
        <begin position="292"/>
        <end position="319"/>
    </location>
</feature>
<name>A0A098BTW1_9NOCA</name>
<dbReference type="Proteomes" id="UP000042997">
    <property type="component" value="Unassembled WGS sequence"/>
</dbReference>
<protein>
    <submittedName>
        <fullName evidence="2">Uncharacterized protein</fullName>
    </submittedName>
</protein>